<accession>A0ACB7TB81</accession>
<dbReference type="EMBL" id="CM023490">
    <property type="protein sequence ID" value="KAH6942652.1"/>
    <property type="molecule type" value="Genomic_DNA"/>
</dbReference>
<organism evidence="1 2">
    <name type="scientific">Hyalomma asiaticum</name>
    <name type="common">Tick</name>
    <dbReference type="NCBI Taxonomy" id="266040"/>
    <lineage>
        <taxon>Eukaryota</taxon>
        <taxon>Metazoa</taxon>
        <taxon>Ecdysozoa</taxon>
        <taxon>Arthropoda</taxon>
        <taxon>Chelicerata</taxon>
        <taxon>Arachnida</taxon>
        <taxon>Acari</taxon>
        <taxon>Parasitiformes</taxon>
        <taxon>Ixodida</taxon>
        <taxon>Ixodoidea</taxon>
        <taxon>Ixodidae</taxon>
        <taxon>Hyalomminae</taxon>
        <taxon>Hyalomma</taxon>
    </lineage>
</organism>
<evidence type="ECO:0000313" key="1">
    <source>
        <dbReference type="EMBL" id="KAH6942652.1"/>
    </source>
</evidence>
<proteinExistence type="predicted"/>
<protein>
    <submittedName>
        <fullName evidence="1">Uncharacterized protein</fullName>
    </submittedName>
</protein>
<gene>
    <name evidence="1" type="ORF">HPB50_008956</name>
</gene>
<comment type="caution">
    <text evidence="1">The sequence shown here is derived from an EMBL/GenBank/DDBJ whole genome shotgun (WGS) entry which is preliminary data.</text>
</comment>
<dbReference type="Proteomes" id="UP000821845">
    <property type="component" value="Chromosome 10"/>
</dbReference>
<keyword evidence="2" id="KW-1185">Reference proteome</keyword>
<name>A0ACB7TB81_HYAAI</name>
<reference evidence="1" key="1">
    <citation type="submission" date="2020-05" db="EMBL/GenBank/DDBJ databases">
        <title>Large-scale comparative analyses of tick genomes elucidate their genetic diversity and vector capacities.</title>
        <authorList>
            <person name="Jia N."/>
            <person name="Wang J."/>
            <person name="Shi W."/>
            <person name="Du L."/>
            <person name="Sun Y."/>
            <person name="Zhan W."/>
            <person name="Jiang J."/>
            <person name="Wang Q."/>
            <person name="Zhang B."/>
            <person name="Ji P."/>
            <person name="Sakyi L.B."/>
            <person name="Cui X."/>
            <person name="Yuan T."/>
            <person name="Jiang B."/>
            <person name="Yang W."/>
            <person name="Lam T.T.-Y."/>
            <person name="Chang Q."/>
            <person name="Ding S."/>
            <person name="Wang X."/>
            <person name="Zhu J."/>
            <person name="Ruan X."/>
            <person name="Zhao L."/>
            <person name="Wei J."/>
            <person name="Que T."/>
            <person name="Du C."/>
            <person name="Cheng J."/>
            <person name="Dai P."/>
            <person name="Han X."/>
            <person name="Huang E."/>
            <person name="Gao Y."/>
            <person name="Liu J."/>
            <person name="Shao H."/>
            <person name="Ye R."/>
            <person name="Li L."/>
            <person name="Wei W."/>
            <person name="Wang X."/>
            <person name="Wang C."/>
            <person name="Yang T."/>
            <person name="Huo Q."/>
            <person name="Li W."/>
            <person name="Guo W."/>
            <person name="Chen H."/>
            <person name="Zhou L."/>
            <person name="Ni X."/>
            <person name="Tian J."/>
            <person name="Zhou Y."/>
            <person name="Sheng Y."/>
            <person name="Liu T."/>
            <person name="Pan Y."/>
            <person name="Xia L."/>
            <person name="Li J."/>
            <person name="Zhao F."/>
            <person name="Cao W."/>
        </authorList>
    </citation>
    <scope>NUCLEOTIDE SEQUENCE</scope>
    <source>
        <strain evidence="1">Hyas-2018</strain>
    </source>
</reference>
<evidence type="ECO:0000313" key="2">
    <source>
        <dbReference type="Proteomes" id="UP000821845"/>
    </source>
</evidence>
<sequence>MAPVSLPVVLLVCGILPAMAQVPPGQAMAISGGNRWGSQWGSPGRPSSGQSWWPFDPDVPGGKCTVNVSAAPAARKSASRSASLDRLLAHRIAEVAVSVGGPVTGINKGDAFTVGSARRAG</sequence>